<dbReference type="EMBL" id="JADNRY010000334">
    <property type="protein sequence ID" value="KAF9058981.1"/>
    <property type="molecule type" value="Genomic_DNA"/>
</dbReference>
<feature type="region of interest" description="Disordered" evidence="1">
    <location>
        <begin position="1"/>
        <end position="25"/>
    </location>
</feature>
<evidence type="ECO:0000256" key="1">
    <source>
        <dbReference type="SAM" id="MobiDB-lite"/>
    </source>
</evidence>
<feature type="compositionally biased region" description="Polar residues" evidence="1">
    <location>
        <begin position="15"/>
        <end position="25"/>
    </location>
</feature>
<proteinExistence type="predicted"/>
<evidence type="ECO:0000313" key="2">
    <source>
        <dbReference type="EMBL" id="KAF9058981.1"/>
    </source>
</evidence>
<name>A0A9P5TXP4_9AGAR</name>
<comment type="caution">
    <text evidence="2">The sequence shown here is derived from an EMBL/GenBank/DDBJ whole genome shotgun (WGS) entry which is preliminary data.</text>
</comment>
<reference evidence="2" key="1">
    <citation type="submission" date="2020-11" db="EMBL/GenBank/DDBJ databases">
        <authorList>
            <consortium name="DOE Joint Genome Institute"/>
            <person name="Ahrendt S."/>
            <person name="Riley R."/>
            <person name="Andreopoulos W."/>
            <person name="Labutti K."/>
            <person name="Pangilinan J."/>
            <person name="Ruiz-Duenas F.J."/>
            <person name="Barrasa J.M."/>
            <person name="Sanchez-Garcia M."/>
            <person name="Camarero S."/>
            <person name="Miyauchi S."/>
            <person name="Serrano A."/>
            <person name="Linde D."/>
            <person name="Babiker R."/>
            <person name="Drula E."/>
            <person name="Ayuso-Fernandez I."/>
            <person name="Pacheco R."/>
            <person name="Padilla G."/>
            <person name="Ferreira P."/>
            <person name="Barriuso J."/>
            <person name="Kellner H."/>
            <person name="Castanera R."/>
            <person name="Alfaro M."/>
            <person name="Ramirez L."/>
            <person name="Pisabarro A.G."/>
            <person name="Kuo A."/>
            <person name="Tritt A."/>
            <person name="Lipzen A."/>
            <person name="He G."/>
            <person name="Yan M."/>
            <person name="Ng V."/>
            <person name="Cullen D."/>
            <person name="Martin F."/>
            <person name="Rosso M.-N."/>
            <person name="Henrissat B."/>
            <person name="Hibbett D."/>
            <person name="Martinez A.T."/>
            <person name="Grigoriev I.V."/>
        </authorList>
    </citation>
    <scope>NUCLEOTIDE SEQUENCE</scope>
    <source>
        <strain evidence="2">AH 40177</strain>
    </source>
</reference>
<accession>A0A9P5TXP4</accession>
<keyword evidence="3" id="KW-1185">Reference proteome</keyword>
<dbReference type="Proteomes" id="UP000772434">
    <property type="component" value="Unassembled WGS sequence"/>
</dbReference>
<gene>
    <name evidence="2" type="ORF">BDP27DRAFT_1431989</name>
</gene>
<sequence>MSEANVLSHGRLDSESGTSLHPPTCSSLESAYQALYTEFLAKSRHNDIPDSPVARDRLHVLIAQTRSDLETCPESTIRTYFIS</sequence>
<protein>
    <submittedName>
        <fullName evidence="2">Uncharacterized protein</fullName>
    </submittedName>
</protein>
<organism evidence="2 3">
    <name type="scientific">Rhodocollybia butyracea</name>
    <dbReference type="NCBI Taxonomy" id="206335"/>
    <lineage>
        <taxon>Eukaryota</taxon>
        <taxon>Fungi</taxon>
        <taxon>Dikarya</taxon>
        <taxon>Basidiomycota</taxon>
        <taxon>Agaricomycotina</taxon>
        <taxon>Agaricomycetes</taxon>
        <taxon>Agaricomycetidae</taxon>
        <taxon>Agaricales</taxon>
        <taxon>Marasmiineae</taxon>
        <taxon>Omphalotaceae</taxon>
        <taxon>Rhodocollybia</taxon>
    </lineage>
</organism>
<dbReference type="AlphaFoldDB" id="A0A9P5TXP4"/>
<evidence type="ECO:0000313" key="3">
    <source>
        <dbReference type="Proteomes" id="UP000772434"/>
    </source>
</evidence>